<dbReference type="AlphaFoldDB" id="X0QS76"/>
<evidence type="ECO:0000313" key="9">
    <source>
        <dbReference type="Proteomes" id="UP000051236"/>
    </source>
</evidence>
<dbReference type="GO" id="GO:0006508">
    <property type="term" value="P:proteolysis"/>
    <property type="evidence" value="ECO:0007669"/>
    <property type="project" value="UniProtKB-KW"/>
</dbReference>
<sequence>MGICKHWLWGLLVLGLVCLNLPAKPVQAADSQVTTAQQALAINAQQGQDLQHQLQDQQDKVTRLNNAVANKTLDLQQAQGKLTANEAELQALGQRIKATKVDIGQLRADLRGQLVQLQQRNQKSSLGNVYADYVLGGQDIAEIVTRALAVRKIQQVTRSALQTLQQAQTKLTTLKSTQQDQQAELVAQKSKLQADKTQLDQAQAAALAQQTQLQVQLAANQSMTQPLQDQLQQAQQRQAAIEAAAIAQRQAEDAAVADAGSEGTTSATYTKVLDANLTPAAAKNEIIQNALQFLGVPYVWGGTTPSGFDCSGLVQYCYRMAGRSIPRVSQDQSAQGHNVSLGQVEPGDLLFWGGVGTAHHVAIYLGNGEYIHAPQPGENVKIGTMAWFRPDFARRI</sequence>
<evidence type="ECO:0000256" key="4">
    <source>
        <dbReference type="ARBA" id="ARBA00022807"/>
    </source>
</evidence>
<dbReference type="InterPro" id="IPR000064">
    <property type="entry name" value="NLP_P60_dom"/>
</dbReference>
<feature type="coiled-coil region" evidence="5">
    <location>
        <begin position="47"/>
        <end position="95"/>
    </location>
</feature>
<dbReference type="eggNOG" id="COG0791">
    <property type="taxonomic scope" value="Bacteria"/>
</dbReference>
<evidence type="ECO:0000256" key="5">
    <source>
        <dbReference type="SAM" id="Coils"/>
    </source>
</evidence>
<dbReference type="Gene3D" id="3.90.1720.10">
    <property type="entry name" value="endopeptidase domain like (from Nostoc punctiforme)"/>
    <property type="match status" value="1"/>
</dbReference>
<evidence type="ECO:0000256" key="1">
    <source>
        <dbReference type="ARBA" id="ARBA00007074"/>
    </source>
</evidence>
<evidence type="ECO:0000256" key="6">
    <source>
        <dbReference type="SAM" id="SignalP"/>
    </source>
</evidence>
<evidence type="ECO:0000313" key="8">
    <source>
        <dbReference type="EMBL" id="KRM36322.1"/>
    </source>
</evidence>
<dbReference type="Pfam" id="PF00877">
    <property type="entry name" value="NLPC_P60"/>
    <property type="match status" value="1"/>
</dbReference>
<comment type="similarity">
    <text evidence="1">Belongs to the peptidase C40 family.</text>
</comment>
<dbReference type="Gene3D" id="6.10.250.3150">
    <property type="match status" value="1"/>
</dbReference>
<dbReference type="OrthoDB" id="1654978at2"/>
<dbReference type="PANTHER" id="PTHR47053">
    <property type="entry name" value="MUREIN DD-ENDOPEPTIDASE MEPH-RELATED"/>
    <property type="match status" value="1"/>
</dbReference>
<dbReference type="GO" id="GO:0008234">
    <property type="term" value="F:cysteine-type peptidase activity"/>
    <property type="evidence" value="ECO:0007669"/>
    <property type="project" value="UniProtKB-KW"/>
</dbReference>
<dbReference type="RefSeq" id="WP_035455334.1">
    <property type="nucleotide sequence ID" value="NZ_AZGA01000005.1"/>
</dbReference>
<proteinExistence type="inferred from homology"/>
<comment type="caution">
    <text evidence="8">The sequence shown here is derived from an EMBL/GenBank/DDBJ whole genome shotgun (WGS) entry which is preliminary data.</text>
</comment>
<keyword evidence="9" id="KW-1185">Reference proteome</keyword>
<dbReference type="STRING" id="1423734.FC83_GL003077"/>
<evidence type="ECO:0000256" key="3">
    <source>
        <dbReference type="ARBA" id="ARBA00022801"/>
    </source>
</evidence>
<dbReference type="EMBL" id="AZGA01000005">
    <property type="protein sequence ID" value="KRM36322.1"/>
    <property type="molecule type" value="Genomic_DNA"/>
</dbReference>
<organism evidence="8 9">
    <name type="scientific">Agrilactobacillus composti DSM 18527 = JCM 14202</name>
    <dbReference type="NCBI Taxonomy" id="1423734"/>
    <lineage>
        <taxon>Bacteria</taxon>
        <taxon>Bacillati</taxon>
        <taxon>Bacillota</taxon>
        <taxon>Bacilli</taxon>
        <taxon>Lactobacillales</taxon>
        <taxon>Lactobacillaceae</taxon>
        <taxon>Agrilactobacillus</taxon>
    </lineage>
</organism>
<dbReference type="PROSITE" id="PS51935">
    <property type="entry name" value="NLPC_P60"/>
    <property type="match status" value="1"/>
</dbReference>
<gene>
    <name evidence="8" type="ORF">FC83_GL003077</name>
</gene>
<dbReference type="InterPro" id="IPR038765">
    <property type="entry name" value="Papain-like_cys_pep_sf"/>
</dbReference>
<name>X0QS76_9LACO</name>
<keyword evidence="4" id="KW-0788">Thiol protease</keyword>
<feature type="signal peptide" evidence="6">
    <location>
        <begin position="1"/>
        <end position="28"/>
    </location>
</feature>
<keyword evidence="2" id="KW-0645">Protease</keyword>
<reference evidence="8 9" key="1">
    <citation type="journal article" date="2015" name="Genome Announc.">
        <title>Expanding the biotechnology potential of lactobacilli through comparative genomics of 213 strains and associated genera.</title>
        <authorList>
            <person name="Sun Z."/>
            <person name="Harris H.M."/>
            <person name="McCann A."/>
            <person name="Guo C."/>
            <person name="Argimon S."/>
            <person name="Zhang W."/>
            <person name="Yang X."/>
            <person name="Jeffery I.B."/>
            <person name="Cooney J.C."/>
            <person name="Kagawa T.F."/>
            <person name="Liu W."/>
            <person name="Song Y."/>
            <person name="Salvetti E."/>
            <person name="Wrobel A."/>
            <person name="Rasinkangas P."/>
            <person name="Parkhill J."/>
            <person name="Rea M.C."/>
            <person name="O'Sullivan O."/>
            <person name="Ritari J."/>
            <person name="Douillard F.P."/>
            <person name="Paul Ross R."/>
            <person name="Yang R."/>
            <person name="Briner A.E."/>
            <person name="Felis G.E."/>
            <person name="de Vos W.M."/>
            <person name="Barrangou R."/>
            <person name="Klaenhammer T.R."/>
            <person name="Caufield P.W."/>
            <person name="Cui Y."/>
            <person name="Zhang H."/>
            <person name="O'Toole P.W."/>
        </authorList>
    </citation>
    <scope>NUCLEOTIDE SEQUENCE [LARGE SCALE GENOMIC DNA]</scope>
    <source>
        <strain evidence="8 9">DSM 18527</strain>
    </source>
</reference>
<dbReference type="InterPro" id="IPR051202">
    <property type="entry name" value="Peptidase_C40"/>
</dbReference>
<dbReference type="Proteomes" id="UP000051236">
    <property type="component" value="Unassembled WGS sequence"/>
</dbReference>
<feature type="chain" id="PRO_5006759475" description="NlpC/P60 domain-containing protein" evidence="6">
    <location>
        <begin position="29"/>
        <end position="396"/>
    </location>
</feature>
<keyword evidence="6" id="KW-0732">Signal</keyword>
<protein>
    <recommendedName>
        <fullName evidence="7">NlpC/P60 domain-containing protein</fullName>
    </recommendedName>
</protein>
<accession>X0QS76</accession>
<dbReference type="SUPFAM" id="SSF54001">
    <property type="entry name" value="Cysteine proteinases"/>
    <property type="match status" value="1"/>
</dbReference>
<evidence type="ECO:0000256" key="2">
    <source>
        <dbReference type="ARBA" id="ARBA00022670"/>
    </source>
</evidence>
<keyword evidence="3" id="KW-0378">Hydrolase</keyword>
<feature type="domain" description="NlpC/P60" evidence="7">
    <location>
        <begin position="280"/>
        <end position="396"/>
    </location>
</feature>
<dbReference type="PATRIC" id="fig|1423734.3.peg.3126"/>
<keyword evidence="5" id="KW-0175">Coiled coil</keyword>
<evidence type="ECO:0000259" key="7">
    <source>
        <dbReference type="PROSITE" id="PS51935"/>
    </source>
</evidence>
<dbReference type="PANTHER" id="PTHR47053:SF1">
    <property type="entry name" value="MUREIN DD-ENDOPEPTIDASE MEPH-RELATED"/>
    <property type="match status" value="1"/>
</dbReference>